<dbReference type="SUPFAM" id="SSF161098">
    <property type="entry name" value="MetI-like"/>
    <property type="match status" value="1"/>
</dbReference>
<dbReference type="InterPro" id="IPR000515">
    <property type="entry name" value="MetI-like"/>
</dbReference>
<comment type="subunit">
    <text evidence="2 10">The complex is composed of two ATP-binding proteins (UgpC), two transmembrane proteins (UgpA and UgpE) and a solute-binding protein (UgpB).</text>
</comment>
<feature type="transmembrane region" description="Helical" evidence="9">
    <location>
        <begin position="58"/>
        <end position="76"/>
    </location>
</feature>
<evidence type="ECO:0000256" key="5">
    <source>
        <dbReference type="ARBA" id="ARBA00022475"/>
    </source>
</evidence>
<evidence type="ECO:0000256" key="2">
    <source>
        <dbReference type="ARBA" id="ARBA00011557"/>
    </source>
</evidence>
<feature type="domain" description="ABC transmembrane type-1" evidence="11">
    <location>
        <begin position="23"/>
        <end position="245"/>
    </location>
</feature>
<dbReference type="PANTHER" id="PTHR43744">
    <property type="entry name" value="ABC TRANSPORTER PERMEASE PROTEIN MG189-RELATED-RELATED"/>
    <property type="match status" value="1"/>
</dbReference>
<gene>
    <name evidence="10" type="primary">ugpE</name>
    <name evidence="12" type="ORF">ACFPTO_17195</name>
</gene>
<reference evidence="13" key="1">
    <citation type="journal article" date="2019" name="Int. J. Syst. Evol. Microbiol.">
        <title>The Global Catalogue of Microorganisms (GCM) 10K type strain sequencing project: providing services to taxonomists for standard genome sequencing and annotation.</title>
        <authorList>
            <consortium name="The Broad Institute Genomics Platform"/>
            <consortium name="The Broad Institute Genome Sequencing Center for Infectious Disease"/>
            <person name="Wu L."/>
            <person name="Ma J."/>
        </authorList>
    </citation>
    <scope>NUCLEOTIDE SEQUENCE [LARGE SCALE GENOMIC DNA]</scope>
    <source>
        <strain evidence="13">CCUG 56042</strain>
    </source>
</reference>
<feature type="transmembrane region" description="Helical" evidence="9">
    <location>
        <begin position="27"/>
        <end position="51"/>
    </location>
</feature>
<dbReference type="Gene3D" id="1.10.3720.10">
    <property type="entry name" value="MetI-like"/>
    <property type="match status" value="1"/>
</dbReference>
<dbReference type="RefSeq" id="WP_377713040.1">
    <property type="nucleotide sequence ID" value="NZ_JBHSMP010000020.1"/>
</dbReference>
<dbReference type="InterPro" id="IPR035906">
    <property type="entry name" value="MetI-like_sf"/>
</dbReference>
<keyword evidence="10" id="KW-0997">Cell inner membrane</keyword>
<accession>A0ABW0JBY5</accession>
<evidence type="ECO:0000313" key="12">
    <source>
        <dbReference type="EMBL" id="MFC5430522.1"/>
    </source>
</evidence>
<dbReference type="Pfam" id="PF00528">
    <property type="entry name" value="BPD_transp_1"/>
    <property type="match status" value="1"/>
</dbReference>
<evidence type="ECO:0000259" key="11">
    <source>
        <dbReference type="PROSITE" id="PS50928"/>
    </source>
</evidence>
<evidence type="ECO:0000256" key="6">
    <source>
        <dbReference type="ARBA" id="ARBA00022692"/>
    </source>
</evidence>
<protein>
    <recommendedName>
        <fullName evidence="3 10">sn-glycerol-3-phosphate transport system permease protein UgpE</fullName>
    </recommendedName>
</protein>
<keyword evidence="4 9" id="KW-0813">Transport</keyword>
<evidence type="ECO:0000256" key="7">
    <source>
        <dbReference type="ARBA" id="ARBA00022989"/>
    </source>
</evidence>
<keyword evidence="8 9" id="KW-0472">Membrane</keyword>
<dbReference type="PANTHER" id="PTHR43744:SF8">
    <property type="entry name" value="SN-GLYCEROL-3-PHOSPHATE TRANSPORT SYSTEM PERMEASE PROTEIN UGPE"/>
    <property type="match status" value="1"/>
</dbReference>
<evidence type="ECO:0000256" key="9">
    <source>
        <dbReference type="RuleBase" id="RU363032"/>
    </source>
</evidence>
<evidence type="ECO:0000256" key="8">
    <source>
        <dbReference type="ARBA" id="ARBA00023136"/>
    </source>
</evidence>
<organism evidence="12 13">
    <name type="scientific">Paraburkholderia denitrificans</name>
    <dbReference type="NCBI Taxonomy" id="694025"/>
    <lineage>
        <taxon>Bacteria</taxon>
        <taxon>Pseudomonadati</taxon>
        <taxon>Pseudomonadota</taxon>
        <taxon>Betaproteobacteria</taxon>
        <taxon>Burkholderiales</taxon>
        <taxon>Burkholderiaceae</taxon>
        <taxon>Paraburkholderia</taxon>
    </lineage>
</organism>
<proteinExistence type="inferred from homology"/>
<name>A0ABW0JBY5_9BURK</name>
<comment type="similarity">
    <text evidence="9">Belongs to the binding-protein-dependent transport system permease family.</text>
</comment>
<comment type="subcellular location">
    <subcellularLocation>
        <location evidence="10">Cell inner membrane</location>
        <topology evidence="10">Multi-pass membrane protein</topology>
    </subcellularLocation>
    <subcellularLocation>
        <location evidence="1 9">Cell membrane</location>
        <topology evidence="1 9">Multi-pass membrane protein</topology>
    </subcellularLocation>
</comment>
<dbReference type="PROSITE" id="PS50928">
    <property type="entry name" value="ABC_TM1"/>
    <property type="match status" value="1"/>
</dbReference>
<keyword evidence="6 9" id="KW-0812">Transmembrane</keyword>
<dbReference type="CDD" id="cd06261">
    <property type="entry name" value="TM_PBP2"/>
    <property type="match status" value="1"/>
</dbReference>
<evidence type="ECO:0000313" key="13">
    <source>
        <dbReference type="Proteomes" id="UP001596103"/>
    </source>
</evidence>
<feature type="transmembrane region" description="Helical" evidence="9">
    <location>
        <begin position="224"/>
        <end position="245"/>
    </location>
</feature>
<evidence type="ECO:0000256" key="3">
    <source>
        <dbReference type="ARBA" id="ARBA00020515"/>
    </source>
</evidence>
<feature type="transmembrane region" description="Helical" evidence="9">
    <location>
        <begin position="163"/>
        <end position="185"/>
    </location>
</feature>
<dbReference type="Proteomes" id="UP001596103">
    <property type="component" value="Unassembled WGS sequence"/>
</dbReference>
<evidence type="ECO:0000256" key="4">
    <source>
        <dbReference type="ARBA" id="ARBA00022448"/>
    </source>
</evidence>
<keyword evidence="13" id="KW-1185">Reference proteome</keyword>
<comment type="caution">
    <text evidence="10">Lacks conserved residue(s) required for the propagation of feature annotation.</text>
</comment>
<comment type="function">
    <text evidence="10">Part of the ABC transporter complex UgpBAEC involved in sn-glycerol-3-phosphate (G3P) import. Probably responsible for the translocation of the substrate across the membrane.</text>
</comment>
<comment type="caution">
    <text evidence="12">The sequence shown here is derived from an EMBL/GenBank/DDBJ whole genome shotgun (WGS) entry which is preliminary data.</text>
</comment>
<dbReference type="EMBL" id="JBHSMP010000020">
    <property type="protein sequence ID" value="MFC5430522.1"/>
    <property type="molecule type" value="Genomic_DNA"/>
</dbReference>
<evidence type="ECO:0000256" key="10">
    <source>
        <dbReference type="RuleBase" id="RU363056"/>
    </source>
</evidence>
<evidence type="ECO:0000256" key="1">
    <source>
        <dbReference type="ARBA" id="ARBA00004651"/>
    </source>
</evidence>
<feature type="transmembrane region" description="Helical" evidence="9">
    <location>
        <begin position="124"/>
        <end position="142"/>
    </location>
</feature>
<keyword evidence="7 9" id="KW-1133">Transmembrane helix</keyword>
<keyword evidence="5 10" id="KW-1003">Cell membrane</keyword>
<sequence length="258" mass="28161">MPGTQLVANLAEVQRRANFGRLLLNSFLVASIVVVGKLLLSALTAYAVVFFRSRIKHVIFAAVLITLLLPLEVRVIPTYAVAADLLEPVRAVLFATGLDHALQTIASIRISIPTINLLNSYTGLSLPLVASATGTYLFRQFYRTIPAELLEAAKMDGAGPIRFFVDMLLPLSKANFSALGIIVFVSTWKDYMWPLVATNQQDMRTVVLGVVKFLPTDASQLPEWNLMMAATVIALAPPVLVVALMQKWLVKGIIGAEK</sequence>